<sequence>MEMSGEPQAPHSTRACTSCKAKKLRCLMGNDPPWTCQRCLEKNLECVIPETLPRRRKKRVYESRLERLERELGRVMSLLPDNDPALASSATPPLTGGFSTSFEQSTIDNAIHDIVSVQQADFLIAEYHQTFAARFPYVIIPEGVASLTLRQTSPMLFLAILVTTSWKLRGQQDQLNQVFLKALGTRLITEGDRDMDLLRGLMVYLNWIHLHTKPKTTHAYRLVSIAVSIAIEFGITQRPRKSKHQQLNLEALIERPKGLSAVDAELWDPDARRAYLGCYQMATWLSLATAKQRPSDLDLVFNLEVTREAEKAYTFFDYTNVEQAHLMGEQHIQVYLKAFSVKVQDWRLRFPSSHTQDPCQRIWTWVLEAFVRESCLSGMRKTEFSMAFIRILMDTLTSTKAYFDTFLAIPPESLPSLSSTHWASLAYSILLVASISLSLQTRAWSIESARSVIELDTYIDAISVRVEDLSLEMGAPEHVRNWYTDALASWEAIKTRYLAVCQESLSETDSYPQSAPSQVSHRAEEDNGLLAHIHGDPSQRDMSENSIRHSLNFYPSVPPTEEDPRARINAMIDIFNTGLSSRAGGNLDRGLYHEIFTAYKLVQDYKIMHGNQISRPLTDSEKREGLNGSSQMITVPLQGNKYRELDMVYNEGGTTYIVEVKNTKTVDHSQFQPNIQLEQQIQGALVYAIGEKDGQERALNEAYKKLKDQHQSSSTGNFPPLHVLRIPDKVSNIMSDNKPMSLLSLSSTFQVSQFNIAEVTGEFDHEERGFSLFR</sequence>
<keyword evidence="2" id="KW-0805">Transcription regulation</keyword>
<keyword evidence="3" id="KW-0238">DNA-binding</keyword>
<dbReference type="InterPro" id="IPR036864">
    <property type="entry name" value="Zn2-C6_fun-type_DNA-bd_sf"/>
</dbReference>
<organism evidence="7 8">
    <name type="scientific">Fusarium mundagurra</name>
    <dbReference type="NCBI Taxonomy" id="1567541"/>
    <lineage>
        <taxon>Eukaryota</taxon>
        <taxon>Fungi</taxon>
        <taxon>Dikarya</taxon>
        <taxon>Ascomycota</taxon>
        <taxon>Pezizomycotina</taxon>
        <taxon>Sordariomycetes</taxon>
        <taxon>Hypocreomycetidae</taxon>
        <taxon>Hypocreales</taxon>
        <taxon>Nectriaceae</taxon>
        <taxon>Fusarium</taxon>
        <taxon>Fusarium fujikuroi species complex</taxon>
    </lineage>
</organism>
<dbReference type="SMART" id="SM00066">
    <property type="entry name" value="GAL4"/>
    <property type="match status" value="1"/>
</dbReference>
<dbReference type="OrthoDB" id="5217604at2759"/>
<dbReference type="GO" id="GO:0000981">
    <property type="term" value="F:DNA-binding transcription factor activity, RNA polymerase II-specific"/>
    <property type="evidence" value="ECO:0007669"/>
    <property type="project" value="InterPro"/>
</dbReference>
<dbReference type="Gene3D" id="4.10.240.10">
    <property type="entry name" value="Zn(2)-C6 fungal-type DNA-binding domain"/>
    <property type="match status" value="1"/>
</dbReference>
<proteinExistence type="predicted"/>
<dbReference type="Proteomes" id="UP000544331">
    <property type="component" value="Unassembled WGS sequence"/>
</dbReference>
<name>A0A8H5YNI4_9HYPO</name>
<evidence type="ECO:0000259" key="6">
    <source>
        <dbReference type="PROSITE" id="PS50048"/>
    </source>
</evidence>
<keyword evidence="5" id="KW-0539">Nucleus</keyword>
<feature type="domain" description="Zn(2)-C6 fungal-type" evidence="6">
    <location>
        <begin position="15"/>
        <end position="48"/>
    </location>
</feature>
<dbReference type="EMBL" id="JAAOAN010000241">
    <property type="protein sequence ID" value="KAF5714486.1"/>
    <property type="molecule type" value="Genomic_DNA"/>
</dbReference>
<keyword evidence="8" id="KW-1185">Reference proteome</keyword>
<keyword evidence="4" id="KW-0804">Transcription</keyword>
<dbReference type="GO" id="GO:0005634">
    <property type="term" value="C:nucleus"/>
    <property type="evidence" value="ECO:0007669"/>
    <property type="project" value="UniProtKB-SubCell"/>
</dbReference>
<dbReference type="CDD" id="cd12148">
    <property type="entry name" value="fungal_TF_MHR"/>
    <property type="match status" value="1"/>
</dbReference>
<evidence type="ECO:0000256" key="1">
    <source>
        <dbReference type="ARBA" id="ARBA00004123"/>
    </source>
</evidence>
<evidence type="ECO:0000313" key="7">
    <source>
        <dbReference type="EMBL" id="KAF5714486.1"/>
    </source>
</evidence>
<accession>A0A8H5YNI4</accession>
<dbReference type="CDD" id="cd00067">
    <property type="entry name" value="GAL4"/>
    <property type="match status" value="1"/>
</dbReference>
<gene>
    <name evidence="7" type="ORF">FMUND_7401</name>
</gene>
<evidence type="ECO:0000256" key="5">
    <source>
        <dbReference type="ARBA" id="ARBA00023242"/>
    </source>
</evidence>
<comment type="caution">
    <text evidence="7">The sequence shown here is derived from an EMBL/GenBank/DDBJ whole genome shotgun (WGS) entry which is preliminary data.</text>
</comment>
<dbReference type="PANTHER" id="PTHR31845:SF10">
    <property type="entry name" value="ZN(II)2CYS6 TRANSCRIPTION FACTOR (EUROFUNG)"/>
    <property type="match status" value="1"/>
</dbReference>
<dbReference type="AlphaFoldDB" id="A0A8H5YNI4"/>
<evidence type="ECO:0000313" key="8">
    <source>
        <dbReference type="Proteomes" id="UP000544331"/>
    </source>
</evidence>
<dbReference type="GO" id="GO:0008270">
    <property type="term" value="F:zinc ion binding"/>
    <property type="evidence" value="ECO:0007669"/>
    <property type="project" value="InterPro"/>
</dbReference>
<protein>
    <recommendedName>
        <fullName evidence="6">Zn(2)-C6 fungal-type domain-containing protein</fullName>
    </recommendedName>
</protein>
<dbReference type="GO" id="GO:0000976">
    <property type="term" value="F:transcription cis-regulatory region binding"/>
    <property type="evidence" value="ECO:0007669"/>
    <property type="project" value="TreeGrafter"/>
</dbReference>
<evidence type="ECO:0000256" key="3">
    <source>
        <dbReference type="ARBA" id="ARBA00023125"/>
    </source>
</evidence>
<reference evidence="7 8" key="1">
    <citation type="submission" date="2020-05" db="EMBL/GenBank/DDBJ databases">
        <title>Identification and distribution of gene clusters putatively required for synthesis of sphingolipid metabolism inhibitors in phylogenetically diverse species of the filamentous fungus Fusarium.</title>
        <authorList>
            <person name="Kim H.-S."/>
            <person name="Busman M."/>
            <person name="Brown D.W."/>
            <person name="Divon H."/>
            <person name="Uhlig S."/>
            <person name="Proctor R.H."/>
        </authorList>
    </citation>
    <scope>NUCLEOTIDE SEQUENCE [LARGE SCALE GENOMIC DNA]</scope>
    <source>
        <strain evidence="7 8">NRRL 66235</strain>
    </source>
</reference>
<dbReference type="PROSITE" id="PS50048">
    <property type="entry name" value="ZN2_CY6_FUNGAL_2"/>
    <property type="match status" value="1"/>
</dbReference>
<dbReference type="SUPFAM" id="SSF57701">
    <property type="entry name" value="Zn2/Cys6 DNA-binding domain"/>
    <property type="match status" value="1"/>
</dbReference>
<dbReference type="Pfam" id="PF00172">
    <property type="entry name" value="Zn_clus"/>
    <property type="match status" value="1"/>
</dbReference>
<dbReference type="PANTHER" id="PTHR31845">
    <property type="entry name" value="FINGER DOMAIN PROTEIN, PUTATIVE-RELATED"/>
    <property type="match status" value="1"/>
</dbReference>
<evidence type="ECO:0000256" key="2">
    <source>
        <dbReference type="ARBA" id="ARBA00023015"/>
    </source>
</evidence>
<dbReference type="InterPro" id="IPR001138">
    <property type="entry name" value="Zn2Cys6_DnaBD"/>
</dbReference>
<comment type="subcellular location">
    <subcellularLocation>
        <location evidence="1">Nucleus</location>
    </subcellularLocation>
</comment>
<evidence type="ECO:0000256" key="4">
    <source>
        <dbReference type="ARBA" id="ARBA00023163"/>
    </source>
</evidence>
<dbReference type="PROSITE" id="PS00463">
    <property type="entry name" value="ZN2_CY6_FUNGAL_1"/>
    <property type="match status" value="1"/>
</dbReference>
<dbReference type="InterPro" id="IPR051089">
    <property type="entry name" value="prtT"/>
</dbReference>